<keyword evidence="4" id="KW-0274">FAD</keyword>
<protein>
    <recommendedName>
        <fullName evidence="2">Thioredoxin reductase</fullName>
    </recommendedName>
</protein>
<dbReference type="SUPFAM" id="SSF51905">
    <property type="entry name" value="FAD/NAD(P)-binding domain"/>
    <property type="match status" value="1"/>
</dbReference>
<dbReference type="EMBL" id="JBAFUR010000010">
    <property type="protein sequence ID" value="MFG1255333.1"/>
    <property type="molecule type" value="Genomic_DNA"/>
</dbReference>
<keyword evidence="3" id="KW-0285">Flavoprotein</keyword>
<accession>A0ABW6ZNA2</accession>
<reference evidence="9 10" key="1">
    <citation type="submission" date="2024-02" db="EMBL/GenBank/DDBJ databases">
        <title>Expansion and revision of Xanthobacter and proposal of Roseixanthobacter gen. nov.</title>
        <authorList>
            <person name="Soltysiak M.P.M."/>
            <person name="Jalihal A."/>
            <person name="Ory A."/>
            <person name="Chrisophersen C."/>
            <person name="Lee A.D."/>
            <person name="Boulton J."/>
            <person name="Springer M."/>
        </authorList>
    </citation>
    <scope>NUCLEOTIDE SEQUENCE [LARGE SCALE GENOMIC DNA]</scope>
    <source>
        <strain evidence="9 10">CB5</strain>
    </source>
</reference>
<keyword evidence="7" id="KW-0676">Redox-active center</keyword>
<evidence type="ECO:0000313" key="9">
    <source>
        <dbReference type="EMBL" id="MFG1255333.1"/>
    </source>
</evidence>
<evidence type="ECO:0000313" key="10">
    <source>
        <dbReference type="Proteomes" id="UP001604043"/>
    </source>
</evidence>
<evidence type="ECO:0000256" key="4">
    <source>
        <dbReference type="ARBA" id="ARBA00022827"/>
    </source>
</evidence>
<keyword evidence="5" id="KW-0560">Oxidoreductase</keyword>
<dbReference type="PANTHER" id="PTHR48105">
    <property type="entry name" value="THIOREDOXIN REDUCTASE 1-RELATED-RELATED"/>
    <property type="match status" value="1"/>
</dbReference>
<dbReference type="InterPro" id="IPR023753">
    <property type="entry name" value="FAD/NAD-binding_dom"/>
</dbReference>
<dbReference type="Proteomes" id="UP001604043">
    <property type="component" value="Unassembled WGS sequence"/>
</dbReference>
<dbReference type="Pfam" id="PF07992">
    <property type="entry name" value="Pyr_redox_2"/>
    <property type="match status" value="1"/>
</dbReference>
<sequence>MTMRKRQAHDVAVIGGGIAGLTAAWHAAQTGMSVVLVEASPLFGGQVATLDRVDGFPSIAPVSGHGLAASLLEATVQSGVTLVEADVIAIEQEGALRRVATVAGAHRCRAVVVASGCRRRLLNVPHEASWAGRGLSHCVACDGGFYRGRDVLVVGGGDAAFQAAAALADICREVAVVVRGNARARRALVDRATGKANLRFIWGMEVDALLGDDGLSGVRLRDCSSGRLEEVACRGVFPLIGGIPNSAFLPMDVARTDTGHVCADDGFATTSPGIWAIGAVRDGYCGELAAAAGEAAAVIKAIAPRFRD</sequence>
<dbReference type="Gene3D" id="3.50.50.60">
    <property type="entry name" value="FAD/NAD(P)-binding domain"/>
    <property type="match status" value="2"/>
</dbReference>
<keyword evidence="6" id="KW-1015">Disulfide bond</keyword>
<organism evidence="9 10">
    <name type="scientific">Xanthobacter aminoxidans</name>
    <dbReference type="NCBI Taxonomy" id="186280"/>
    <lineage>
        <taxon>Bacteria</taxon>
        <taxon>Pseudomonadati</taxon>
        <taxon>Pseudomonadota</taxon>
        <taxon>Alphaproteobacteria</taxon>
        <taxon>Hyphomicrobiales</taxon>
        <taxon>Xanthobacteraceae</taxon>
        <taxon>Xanthobacter</taxon>
    </lineage>
</organism>
<keyword evidence="10" id="KW-1185">Reference proteome</keyword>
<comment type="similarity">
    <text evidence="1">Belongs to the class-II pyridine nucleotide-disulfide oxidoreductase family.</text>
</comment>
<evidence type="ECO:0000259" key="8">
    <source>
        <dbReference type="Pfam" id="PF07992"/>
    </source>
</evidence>
<dbReference type="PROSITE" id="PS00573">
    <property type="entry name" value="PYRIDINE_REDOX_2"/>
    <property type="match status" value="1"/>
</dbReference>
<dbReference type="RefSeq" id="WP_394010252.1">
    <property type="nucleotide sequence ID" value="NZ_JBAFUR010000010.1"/>
</dbReference>
<dbReference type="PRINTS" id="PR00469">
    <property type="entry name" value="PNDRDTASEII"/>
</dbReference>
<dbReference type="InterPro" id="IPR050097">
    <property type="entry name" value="Ferredoxin-NADP_redctase_2"/>
</dbReference>
<name>A0ABW6ZNA2_9HYPH</name>
<evidence type="ECO:0000256" key="2">
    <source>
        <dbReference type="ARBA" id="ARBA00018719"/>
    </source>
</evidence>
<comment type="caution">
    <text evidence="9">The sequence shown here is derived from an EMBL/GenBank/DDBJ whole genome shotgun (WGS) entry which is preliminary data.</text>
</comment>
<dbReference type="InterPro" id="IPR036188">
    <property type="entry name" value="FAD/NAD-bd_sf"/>
</dbReference>
<evidence type="ECO:0000256" key="1">
    <source>
        <dbReference type="ARBA" id="ARBA00009333"/>
    </source>
</evidence>
<evidence type="ECO:0000256" key="6">
    <source>
        <dbReference type="ARBA" id="ARBA00023157"/>
    </source>
</evidence>
<evidence type="ECO:0000256" key="5">
    <source>
        <dbReference type="ARBA" id="ARBA00023002"/>
    </source>
</evidence>
<dbReference type="PRINTS" id="PR00368">
    <property type="entry name" value="FADPNR"/>
</dbReference>
<gene>
    <name evidence="9" type="ORF">V5F30_24195</name>
</gene>
<feature type="domain" description="FAD/NAD(P)-binding" evidence="8">
    <location>
        <begin position="9"/>
        <end position="293"/>
    </location>
</feature>
<proteinExistence type="inferred from homology"/>
<evidence type="ECO:0000256" key="3">
    <source>
        <dbReference type="ARBA" id="ARBA00022630"/>
    </source>
</evidence>
<evidence type="ECO:0000256" key="7">
    <source>
        <dbReference type="ARBA" id="ARBA00023284"/>
    </source>
</evidence>
<dbReference type="InterPro" id="IPR008255">
    <property type="entry name" value="Pyr_nucl-diS_OxRdtase_2_AS"/>
</dbReference>